<sequence>MFKNISSFIRIKPALAVAFLYATSSLLFGTWVASIPGIKERFGFSDGSLGLSLLLSPLGAVTAMLLSTRIFSKVQVGKWMFYGYLCQCTVMIFQINSLNRIMFWGCLYCYGFNSFLNGVSINATVNNMEKKYNRLMMSTCHSMYSLGGGVSAILAAFWFSIHVPSGWQIVIIVAAIVTVNYANRNYLLGNKEIIHSRSSFKLPSLGILGIAFICLVSYMAEGCVADWSAIYLKETMHAPKAMISLGYAGFSFAMTFGRLNGDSLVGRFGSKKVVITGCLIAATGFLTVVTAWLIPIVIAGYILIGLGCCCIVPVLFRASAHIPGISTVEGFAMVTTGGLIGFLTGPSVIGFIAEKTNLSKALSLLIFMTLLSAIVAWRSRFITNKKKMEKIQIAFDEQTY</sequence>
<protein>
    <submittedName>
        <fullName evidence="6">MFS transporter</fullName>
    </submittedName>
</protein>
<keyword evidence="4 5" id="KW-0472">Membrane</keyword>
<evidence type="ECO:0000256" key="2">
    <source>
        <dbReference type="ARBA" id="ARBA00022692"/>
    </source>
</evidence>
<keyword evidence="3 5" id="KW-1133">Transmembrane helix</keyword>
<feature type="transmembrane region" description="Helical" evidence="5">
    <location>
        <begin position="300"/>
        <end position="318"/>
    </location>
</feature>
<dbReference type="KEGG" id="ark:D6B99_15830"/>
<evidence type="ECO:0000256" key="3">
    <source>
        <dbReference type="ARBA" id="ARBA00022989"/>
    </source>
</evidence>
<proteinExistence type="predicted"/>
<keyword evidence="2 5" id="KW-0812">Transmembrane</keyword>
<feature type="transmembrane region" description="Helical" evidence="5">
    <location>
        <begin position="202"/>
        <end position="220"/>
    </location>
</feature>
<dbReference type="AlphaFoldDB" id="A0A386HTF1"/>
<evidence type="ECO:0000313" key="6">
    <source>
        <dbReference type="EMBL" id="AYD48952.1"/>
    </source>
</evidence>
<feature type="transmembrane region" description="Helical" evidence="5">
    <location>
        <begin position="240"/>
        <end position="261"/>
    </location>
</feature>
<evidence type="ECO:0000313" key="7">
    <source>
        <dbReference type="Proteomes" id="UP000266118"/>
    </source>
</evidence>
<dbReference type="PANTHER" id="PTHR23514:SF13">
    <property type="entry name" value="INNER MEMBRANE PROTEIN YBJJ"/>
    <property type="match status" value="1"/>
</dbReference>
<feature type="transmembrane region" description="Helical" evidence="5">
    <location>
        <begin position="142"/>
        <end position="159"/>
    </location>
</feature>
<gene>
    <name evidence="6" type="ORF">D6B99_15830</name>
</gene>
<name>A0A386HTF1_9BACT</name>
<dbReference type="EMBL" id="CP032489">
    <property type="protein sequence ID" value="AYD48952.1"/>
    <property type="molecule type" value="Genomic_DNA"/>
</dbReference>
<dbReference type="CDD" id="cd17393">
    <property type="entry name" value="MFS_MosC_like"/>
    <property type="match status" value="1"/>
</dbReference>
<accession>A0A386HTF1</accession>
<evidence type="ECO:0000256" key="4">
    <source>
        <dbReference type="ARBA" id="ARBA00023136"/>
    </source>
</evidence>
<keyword evidence="7" id="KW-1185">Reference proteome</keyword>
<feature type="transmembrane region" description="Helical" evidence="5">
    <location>
        <begin position="101"/>
        <end position="121"/>
    </location>
</feature>
<evidence type="ECO:0000256" key="1">
    <source>
        <dbReference type="ARBA" id="ARBA00004141"/>
    </source>
</evidence>
<dbReference type="GO" id="GO:0016020">
    <property type="term" value="C:membrane"/>
    <property type="evidence" value="ECO:0007669"/>
    <property type="project" value="UniProtKB-SubCell"/>
</dbReference>
<dbReference type="SUPFAM" id="SSF103473">
    <property type="entry name" value="MFS general substrate transporter"/>
    <property type="match status" value="1"/>
</dbReference>
<dbReference type="Gene3D" id="1.20.1250.20">
    <property type="entry name" value="MFS general substrate transporter like domains"/>
    <property type="match status" value="2"/>
</dbReference>
<organism evidence="6 7">
    <name type="scientific">Arachidicoccus soli</name>
    <dbReference type="NCBI Taxonomy" id="2341117"/>
    <lineage>
        <taxon>Bacteria</taxon>
        <taxon>Pseudomonadati</taxon>
        <taxon>Bacteroidota</taxon>
        <taxon>Chitinophagia</taxon>
        <taxon>Chitinophagales</taxon>
        <taxon>Chitinophagaceae</taxon>
        <taxon>Arachidicoccus</taxon>
    </lineage>
</organism>
<feature type="transmembrane region" description="Helical" evidence="5">
    <location>
        <begin position="50"/>
        <end position="67"/>
    </location>
</feature>
<feature type="transmembrane region" description="Helical" evidence="5">
    <location>
        <begin position="358"/>
        <end position="377"/>
    </location>
</feature>
<dbReference type="Proteomes" id="UP000266118">
    <property type="component" value="Chromosome"/>
</dbReference>
<dbReference type="Pfam" id="PF07690">
    <property type="entry name" value="MFS_1"/>
    <property type="match status" value="1"/>
</dbReference>
<feature type="transmembrane region" description="Helical" evidence="5">
    <location>
        <begin position="165"/>
        <end position="182"/>
    </location>
</feature>
<reference evidence="6 7" key="1">
    <citation type="submission" date="2018-09" db="EMBL/GenBank/DDBJ databases">
        <title>Arachidicoccus sp. nov., a bacterium isolated from soil.</title>
        <authorList>
            <person name="Weon H.-Y."/>
            <person name="Kwon S.-W."/>
            <person name="Lee S.A."/>
        </authorList>
    </citation>
    <scope>NUCLEOTIDE SEQUENCE [LARGE SCALE GENOMIC DNA]</scope>
    <source>
        <strain evidence="6 7">KIS59-12</strain>
    </source>
</reference>
<feature type="transmembrane region" description="Helical" evidence="5">
    <location>
        <begin position="330"/>
        <end position="352"/>
    </location>
</feature>
<feature type="transmembrane region" description="Helical" evidence="5">
    <location>
        <begin position="79"/>
        <end position="95"/>
    </location>
</feature>
<dbReference type="InterPro" id="IPR011701">
    <property type="entry name" value="MFS"/>
</dbReference>
<dbReference type="GO" id="GO:0022857">
    <property type="term" value="F:transmembrane transporter activity"/>
    <property type="evidence" value="ECO:0007669"/>
    <property type="project" value="InterPro"/>
</dbReference>
<dbReference type="InterPro" id="IPR036259">
    <property type="entry name" value="MFS_trans_sf"/>
</dbReference>
<feature type="transmembrane region" description="Helical" evidence="5">
    <location>
        <begin position="273"/>
        <end position="294"/>
    </location>
</feature>
<dbReference type="RefSeq" id="WP_119990192.1">
    <property type="nucleotide sequence ID" value="NZ_CP032489.1"/>
</dbReference>
<dbReference type="OrthoDB" id="9809599at2"/>
<dbReference type="InterPro" id="IPR051788">
    <property type="entry name" value="MFS_Transporter"/>
</dbReference>
<dbReference type="PANTHER" id="PTHR23514">
    <property type="entry name" value="BYPASS OF STOP CODON PROTEIN 6"/>
    <property type="match status" value="1"/>
</dbReference>
<comment type="subcellular location">
    <subcellularLocation>
        <location evidence="1">Membrane</location>
        <topology evidence="1">Multi-pass membrane protein</topology>
    </subcellularLocation>
</comment>
<evidence type="ECO:0000256" key="5">
    <source>
        <dbReference type="SAM" id="Phobius"/>
    </source>
</evidence>